<dbReference type="SMART" id="SM00448">
    <property type="entry name" value="REC"/>
    <property type="match status" value="1"/>
</dbReference>
<dbReference type="SUPFAM" id="SSF52172">
    <property type="entry name" value="CheY-like"/>
    <property type="match status" value="1"/>
</dbReference>
<evidence type="ECO:0000313" key="5">
    <source>
        <dbReference type="Proteomes" id="UP000001941"/>
    </source>
</evidence>
<evidence type="ECO:0000256" key="1">
    <source>
        <dbReference type="ARBA" id="ARBA00022553"/>
    </source>
</evidence>
<reference evidence="5" key="1">
    <citation type="journal article" date="2016" name="Stand. Genomic Sci.">
        <title>Complete genome sequence of Methanospirillum hungatei type strain JF1.</title>
        <authorList>
            <person name="Gunsalus R.P."/>
            <person name="Cook L.E."/>
            <person name="Crable B."/>
            <person name="Rohlin L."/>
            <person name="McDonald E."/>
            <person name="Mouttaki H."/>
            <person name="Sieber J.R."/>
            <person name="Poweleit N."/>
            <person name="Zhou H."/>
            <person name="Lapidus A.L."/>
            <person name="Daligault H.E."/>
            <person name="Land M."/>
            <person name="Gilna P."/>
            <person name="Ivanova N."/>
            <person name="Kyrpides N."/>
            <person name="Culley D.E."/>
            <person name="McInerney M.J."/>
        </authorList>
    </citation>
    <scope>NUCLEOTIDE SEQUENCE [LARGE SCALE GENOMIC DNA]</scope>
    <source>
        <strain evidence="5">ATCC 27890 / DSM 864 / NBRC 100397 / JF-1</strain>
    </source>
</reference>
<dbReference type="InParanoid" id="Q2FMD0"/>
<feature type="modified residue" description="4-aspartylphosphate" evidence="2">
    <location>
        <position position="95"/>
    </location>
</feature>
<dbReference type="EnsemblBacteria" id="ABD41739">
    <property type="protein sequence ID" value="ABD41739"/>
    <property type="gene ID" value="Mhun_2031"/>
</dbReference>
<evidence type="ECO:0000259" key="3">
    <source>
        <dbReference type="PROSITE" id="PS50110"/>
    </source>
</evidence>
<keyword evidence="5" id="KW-1185">Reference proteome</keyword>
<dbReference type="PANTHER" id="PTHR44591">
    <property type="entry name" value="STRESS RESPONSE REGULATOR PROTEIN 1"/>
    <property type="match status" value="1"/>
</dbReference>
<gene>
    <name evidence="4" type="ordered locus">Mhun_2031</name>
</gene>
<dbReference type="PANTHER" id="PTHR44591:SF3">
    <property type="entry name" value="RESPONSE REGULATORY DOMAIN-CONTAINING PROTEIN"/>
    <property type="match status" value="1"/>
</dbReference>
<dbReference type="EMBL" id="CP000254">
    <property type="protein sequence ID" value="ABD41739.1"/>
    <property type="molecule type" value="Genomic_DNA"/>
</dbReference>
<dbReference type="HOGENOM" id="CLU_000445_69_8_2"/>
<dbReference type="Gene3D" id="3.40.50.2300">
    <property type="match status" value="1"/>
</dbReference>
<dbReference type="InterPro" id="IPR001789">
    <property type="entry name" value="Sig_transdc_resp-reg_receiver"/>
</dbReference>
<dbReference type="CDD" id="cd00156">
    <property type="entry name" value="REC"/>
    <property type="match status" value="1"/>
</dbReference>
<sequence length="165" mass="19223">MIHSIQPDYHYFPGFIMRSSIHSPLPQSQIIQCSNYEKNQKSKYRVLLVDDDEDLLYVNQVFIERYEGFQVDTVSSVKMALEKLKQYSHNVIISDYDMPELNGIDFYKIVRSEGHITPFIIYSSKSRKEISLCHQIPDSLICLQKQTNVSQGCKELVTLIRQIIS</sequence>
<dbReference type="eggNOG" id="arCOG02385">
    <property type="taxonomic scope" value="Archaea"/>
</dbReference>
<proteinExistence type="predicted"/>
<evidence type="ECO:0000313" key="4">
    <source>
        <dbReference type="EMBL" id="ABD41739.1"/>
    </source>
</evidence>
<dbReference type="KEGG" id="mhu:Mhun_2031"/>
<dbReference type="GO" id="GO:0000160">
    <property type="term" value="P:phosphorelay signal transduction system"/>
    <property type="evidence" value="ECO:0007669"/>
    <property type="project" value="InterPro"/>
</dbReference>
<dbReference type="AlphaFoldDB" id="Q2FMD0"/>
<dbReference type="STRING" id="323259.Mhun_2031"/>
<dbReference type="Proteomes" id="UP000001941">
    <property type="component" value="Chromosome"/>
</dbReference>
<dbReference type="InterPro" id="IPR050595">
    <property type="entry name" value="Bact_response_regulator"/>
</dbReference>
<keyword evidence="1 2" id="KW-0597">Phosphoprotein</keyword>
<evidence type="ECO:0000256" key="2">
    <source>
        <dbReference type="PROSITE-ProRule" id="PRU00169"/>
    </source>
</evidence>
<dbReference type="PROSITE" id="PS50110">
    <property type="entry name" value="RESPONSE_REGULATORY"/>
    <property type="match status" value="1"/>
</dbReference>
<protein>
    <submittedName>
        <fullName evidence="4">Response regulator receiver domain protein (CheY-like)</fullName>
    </submittedName>
</protein>
<feature type="domain" description="Response regulatory" evidence="3">
    <location>
        <begin position="45"/>
        <end position="160"/>
    </location>
</feature>
<organism evidence="4 5">
    <name type="scientific">Methanospirillum hungatei JF-1 (strain ATCC 27890 / DSM 864 / NBRC 100397 / JF-1)</name>
    <dbReference type="NCBI Taxonomy" id="323259"/>
    <lineage>
        <taxon>Archaea</taxon>
        <taxon>Methanobacteriati</taxon>
        <taxon>Methanobacteriota</taxon>
        <taxon>Stenosarchaea group</taxon>
        <taxon>Methanomicrobia</taxon>
        <taxon>Methanomicrobiales</taxon>
        <taxon>Methanospirillaceae</taxon>
        <taxon>Methanospirillum</taxon>
    </lineage>
</organism>
<dbReference type="Pfam" id="PF00072">
    <property type="entry name" value="Response_reg"/>
    <property type="match status" value="1"/>
</dbReference>
<dbReference type="InterPro" id="IPR011006">
    <property type="entry name" value="CheY-like_superfamily"/>
</dbReference>
<name>Q2FMD0_METHJ</name>
<accession>Q2FMD0</accession>